<comment type="caution">
    <text evidence="1">The sequence shown here is derived from an EMBL/GenBank/DDBJ whole genome shotgun (WGS) entry which is preliminary data.</text>
</comment>
<dbReference type="AlphaFoldDB" id="A0A103RLV1"/>
<evidence type="ECO:0000313" key="2">
    <source>
        <dbReference type="Proteomes" id="UP000064029"/>
    </source>
</evidence>
<evidence type="ECO:0000313" key="1">
    <source>
        <dbReference type="EMBL" id="KVG70093.1"/>
    </source>
</evidence>
<name>A0A103RLV1_9BURK</name>
<organism evidence="1 2">
    <name type="scientific">Burkholderia ubonensis</name>
    <dbReference type="NCBI Taxonomy" id="101571"/>
    <lineage>
        <taxon>Bacteria</taxon>
        <taxon>Pseudomonadati</taxon>
        <taxon>Pseudomonadota</taxon>
        <taxon>Betaproteobacteria</taxon>
        <taxon>Burkholderiales</taxon>
        <taxon>Burkholderiaceae</taxon>
        <taxon>Burkholderia</taxon>
        <taxon>Burkholderia cepacia complex</taxon>
    </lineage>
</organism>
<sequence length="272" mass="29753">MAGRLQEAVQSLYGMEEILTASPAERTSKLARLRREQPIALLECHRAFHALTILKTDEMAMKRAELAVTKDSLIPNPGKSPGRDALFELFVAATLHAAGLAPSIIPEGPQPTVDMRAALDNFLFAVEVKRVTIGQVEKAIRKACRQIKSGNLPGIIALDLTYELALRYQAGAAIEYDTGLERFLRFANQRAEQVAADASQWVGKNPVFGLLIFAQSVFIDRSTGALHIGNFQICKQLPFGTGGDVARCRHEIGNRVIAAQNILSMRTAEMIS</sequence>
<dbReference type="EMBL" id="LOXM01000095">
    <property type="protein sequence ID" value="KVG70093.1"/>
    <property type="molecule type" value="Genomic_DNA"/>
</dbReference>
<protein>
    <recommendedName>
        <fullName evidence="3">Restriction endonuclease</fullName>
    </recommendedName>
</protein>
<dbReference type="Proteomes" id="UP000064029">
    <property type="component" value="Unassembled WGS sequence"/>
</dbReference>
<reference evidence="1 2" key="1">
    <citation type="submission" date="2015-11" db="EMBL/GenBank/DDBJ databases">
        <title>Expanding the genomic diversity of Burkholderia species for the development of highly accurate diagnostics.</title>
        <authorList>
            <person name="Sahl J."/>
            <person name="Keim P."/>
            <person name="Wagner D."/>
        </authorList>
    </citation>
    <scope>NUCLEOTIDE SEQUENCE [LARGE SCALE GENOMIC DNA]</scope>
    <source>
        <strain evidence="1 2">MSMB2036</strain>
    </source>
</reference>
<gene>
    <name evidence="1" type="ORF">WJ33_21725</name>
</gene>
<evidence type="ECO:0008006" key="3">
    <source>
        <dbReference type="Google" id="ProtNLM"/>
    </source>
</evidence>
<proteinExistence type="predicted"/>
<accession>A0A103RLV1</accession>